<dbReference type="OrthoDB" id="272324at2759"/>
<evidence type="ECO:0000313" key="3">
    <source>
        <dbReference type="Proteomes" id="UP000038009"/>
    </source>
</evidence>
<gene>
    <name evidence="2" type="ORF">ABL78_4336</name>
</gene>
<dbReference type="VEuPathDB" id="TriTrypDB:Lsey_0123_0170"/>
<reference evidence="2 3" key="1">
    <citation type="journal article" date="2015" name="PLoS Pathog.">
        <title>Leptomonas seymouri: Adaptations to the Dixenous Life Cycle Analyzed by Genome Sequencing, Transcriptome Profiling and Co-infection with Leishmania donovani.</title>
        <authorList>
            <person name="Kraeva N."/>
            <person name="Butenko A."/>
            <person name="Hlavacova J."/>
            <person name="Kostygov A."/>
            <person name="Myskova J."/>
            <person name="Grybchuk D."/>
            <person name="Lestinova T."/>
            <person name="Votypka J."/>
            <person name="Volf P."/>
            <person name="Opperdoes F."/>
            <person name="Flegontov P."/>
            <person name="Lukes J."/>
            <person name="Yurchenko V."/>
        </authorList>
    </citation>
    <scope>NUCLEOTIDE SEQUENCE [LARGE SCALE GENOMIC DNA]</scope>
    <source>
        <strain evidence="2 3">ATCC 30220</strain>
    </source>
</reference>
<evidence type="ECO:0000256" key="1">
    <source>
        <dbReference type="SAM" id="MobiDB-lite"/>
    </source>
</evidence>
<dbReference type="AlphaFoldDB" id="A0A0N0P605"/>
<comment type="caution">
    <text evidence="2">The sequence shown here is derived from an EMBL/GenBank/DDBJ whole genome shotgun (WGS) entry which is preliminary data.</text>
</comment>
<keyword evidence="3" id="KW-1185">Reference proteome</keyword>
<dbReference type="Proteomes" id="UP000038009">
    <property type="component" value="Unassembled WGS sequence"/>
</dbReference>
<proteinExistence type="predicted"/>
<accession>A0A0N0P605</accession>
<organism evidence="2 3">
    <name type="scientific">Leptomonas seymouri</name>
    <dbReference type="NCBI Taxonomy" id="5684"/>
    <lineage>
        <taxon>Eukaryota</taxon>
        <taxon>Discoba</taxon>
        <taxon>Euglenozoa</taxon>
        <taxon>Kinetoplastea</taxon>
        <taxon>Metakinetoplastina</taxon>
        <taxon>Trypanosomatida</taxon>
        <taxon>Trypanosomatidae</taxon>
        <taxon>Leishmaniinae</taxon>
        <taxon>Leptomonas</taxon>
    </lineage>
</organism>
<evidence type="ECO:0000313" key="2">
    <source>
        <dbReference type="EMBL" id="KPI86607.1"/>
    </source>
</evidence>
<feature type="region of interest" description="Disordered" evidence="1">
    <location>
        <begin position="1"/>
        <end position="22"/>
    </location>
</feature>
<dbReference type="EMBL" id="LJSK01000123">
    <property type="protein sequence ID" value="KPI86607.1"/>
    <property type="molecule type" value="Genomic_DNA"/>
</dbReference>
<sequence length="519" mass="56880">MDPQNLEGSSQHPSATAPLFSVAQSDGGDGMGAFVAEARSIQALLQDYQQRSQALKDDVSAFMHRDIDEHAKLLHLRATVDQAELAALRDSKYMEYIAKHKQKQSQDFSGAPYAATSTNAVGASGKQGSSPHAVGSVLKGRLWWVEKLKNSDATKFGSWLPDKILALNDEESVVGVWLGWKNPASASEESFNRVVNRVYPNPEVDPAIAGKAFCCFGNGFLCTKPAEVYADVFSSLEKAASFIVTKAKDLSDVDNCASRSESLTRRIAWVASLYSTELYSAVAMPRSRFVDCMWPKCDLGASNKQICTIIGNKLRLSGDGLDTLAFVDPERLRTTITIRAFFFHGDLGLVEQFGAEVDMTALLLPTDHDFTANEDSRTWVRSSIARTLRALYAVLTAHTYESGDVVDVSVPTNLVLTVALNLPVAKDGLFDGVLLDARPVSPQLPFEGCTTWMEVCAVGRQRNGVRRTAEDNKKSETQNASSDLLDENIVFRLAYLPVAFLQPYDAISQRIFPLLNEAM</sequence>
<feature type="compositionally biased region" description="Polar residues" evidence="1">
    <location>
        <begin position="1"/>
        <end position="14"/>
    </location>
</feature>
<protein>
    <submittedName>
        <fullName evidence="2">Uncharacterized protein</fullName>
    </submittedName>
</protein>
<dbReference type="OMA" id="FVHREID"/>
<name>A0A0N0P605_LEPSE</name>